<evidence type="ECO:0000313" key="3">
    <source>
        <dbReference type="Proteomes" id="UP001153269"/>
    </source>
</evidence>
<dbReference type="EMBL" id="CADEAL010003552">
    <property type="protein sequence ID" value="CAB1445083.1"/>
    <property type="molecule type" value="Genomic_DNA"/>
</dbReference>
<gene>
    <name evidence="2" type="ORF">PLEPLA_LOCUS32813</name>
</gene>
<sequence>PAAMWSSQRLLSPAVAQEVRDVWRGSRVLLSLSTPGNSRAGPSRVGPGRAEPGRLEPERGSDWGILRNMPRAQSRPPSKNSIT</sequence>
<feature type="compositionally biased region" description="Basic and acidic residues" evidence="1">
    <location>
        <begin position="51"/>
        <end position="61"/>
    </location>
</feature>
<accession>A0A9N7V8Z3</accession>
<comment type="caution">
    <text evidence="2">The sequence shown here is derived from an EMBL/GenBank/DDBJ whole genome shotgun (WGS) entry which is preliminary data.</text>
</comment>
<feature type="non-terminal residue" evidence="2">
    <location>
        <position position="1"/>
    </location>
</feature>
<dbReference type="AlphaFoldDB" id="A0A9N7V8Z3"/>
<organism evidence="2 3">
    <name type="scientific">Pleuronectes platessa</name>
    <name type="common">European plaice</name>
    <dbReference type="NCBI Taxonomy" id="8262"/>
    <lineage>
        <taxon>Eukaryota</taxon>
        <taxon>Metazoa</taxon>
        <taxon>Chordata</taxon>
        <taxon>Craniata</taxon>
        <taxon>Vertebrata</taxon>
        <taxon>Euteleostomi</taxon>
        <taxon>Actinopterygii</taxon>
        <taxon>Neopterygii</taxon>
        <taxon>Teleostei</taxon>
        <taxon>Neoteleostei</taxon>
        <taxon>Acanthomorphata</taxon>
        <taxon>Carangaria</taxon>
        <taxon>Pleuronectiformes</taxon>
        <taxon>Pleuronectoidei</taxon>
        <taxon>Pleuronectidae</taxon>
        <taxon>Pleuronectes</taxon>
    </lineage>
</organism>
<reference evidence="2" key="1">
    <citation type="submission" date="2020-03" db="EMBL/GenBank/DDBJ databases">
        <authorList>
            <person name="Weist P."/>
        </authorList>
    </citation>
    <scope>NUCLEOTIDE SEQUENCE</scope>
</reference>
<dbReference type="Proteomes" id="UP001153269">
    <property type="component" value="Unassembled WGS sequence"/>
</dbReference>
<protein>
    <submittedName>
        <fullName evidence="2">Uncharacterized protein</fullName>
    </submittedName>
</protein>
<name>A0A9N7V8Z3_PLEPL</name>
<evidence type="ECO:0000313" key="2">
    <source>
        <dbReference type="EMBL" id="CAB1445083.1"/>
    </source>
</evidence>
<feature type="region of interest" description="Disordered" evidence="1">
    <location>
        <begin position="32"/>
        <end position="83"/>
    </location>
</feature>
<keyword evidence="3" id="KW-1185">Reference proteome</keyword>
<evidence type="ECO:0000256" key="1">
    <source>
        <dbReference type="SAM" id="MobiDB-lite"/>
    </source>
</evidence>
<proteinExistence type="predicted"/>